<proteinExistence type="predicted"/>
<gene>
    <name evidence="2" type="ORF">MYCIT1_LOCUS21031</name>
</gene>
<reference evidence="2" key="1">
    <citation type="submission" date="2023-11" db="EMBL/GenBank/DDBJ databases">
        <authorList>
            <person name="De Vega J J."/>
            <person name="De Vega J J."/>
        </authorList>
    </citation>
    <scope>NUCLEOTIDE SEQUENCE</scope>
</reference>
<comment type="caution">
    <text evidence="2">The sequence shown here is derived from an EMBL/GenBank/DDBJ whole genome shotgun (WGS) entry which is preliminary data.</text>
</comment>
<feature type="non-terminal residue" evidence="2">
    <location>
        <position position="1"/>
    </location>
</feature>
<evidence type="ECO:0000313" key="3">
    <source>
        <dbReference type="Proteomes" id="UP001295794"/>
    </source>
</evidence>
<keyword evidence="1" id="KW-0732">Signal</keyword>
<protein>
    <submittedName>
        <fullName evidence="2">Uncharacterized protein</fullName>
    </submittedName>
</protein>
<evidence type="ECO:0000256" key="1">
    <source>
        <dbReference type="SAM" id="SignalP"/>
    </source>
</evidence>
<dbReference type="EMBL" id="CAVNYO010000399">
    <property type="protein sequence ID" value="CAK5274087.1"/>
    <property type="molecule type" value="Genomic_DNA"/>
</dbReference>
<feature type="signal peptide" evidence="1">
    <location>
        <begin position="1"/>
        <end position="24"/>
    </location>
</feature>
<feature type="chain" id="PRO_5042210796" evidence="1">
    <location>
        <begin position="25"/>
        <end position="78"/>
    </location>
</feature>
<keyword evidence="3" id="KW-1185">Reference proteome</keyword>
<organism evidence="2 3">
    <name type="scientific">Mycena citricolor</name>
    <dbReference type="NCBI Taxonomy" id="2018698"/>
    <lineage>
        <taxon>Eukaryota</taxon>
        <taxon>Fungi</taxon>
        <taxon>Dikarya</taxon>
        <taxon>Basidiomycota</taxon>
        <taxon>Agaricomycotina</taxon>
        <taxon>Agaricomycetes</taxon>
        <taxon>Agaricomycetidae</taxon>
        <taxon>Agaricales</taxon>
        <taxon>Marasmiineae</taxon>
        <taxon>Mycenaceae</taxon>
        <taxon>Mycena</taxon>
    </lineage>
</organism>
<accession>A0AAD2HEA5</accession>
<dbReference type="Proteomes" id="UP001295794">
    <property type="component" value="Unassembled WGS sequence"/>
</dbReference>
<sequence length="78" mass="8427">PSRSHATRRCAAMCLVAWLSETRSLGNLSADAASEPAAAVVVVVFFPSPDVLRYSWPRTFLDVYGRGQMSGIQPCNSP</sequence>
<name>A0AAD2HEA5_9AGAR</name>
<evidence type="ECO:0000313" key="2">
    <source>
        <dbReference type="EMBL" id="CAK5274087.1"/>
    </source>
</evidence>
<dbReference type="AlphaFoldDB" id="A0AAD2HEA5"/>